<dbReference type="RefSeq" id="WP_406766094.1">
    <property type="nucleotide sequence ID" value="NZ_JBJHZY010000003.1"/>
</dbReference>
<protein>
    <submittedName>
        <fullName evidence="1">Uncharacterized protein</fullName>
    </submittedName>
</protein>
<evidence type="ECO:0000313" key="1">
    <source>
        <dbReference type="EMBL" id="MFL0269473.1"/>
    </source>
</evidence>
<accession>A0ABW8TW77</accession>
<dbReference type="Proteomes" id="UP001623661">
    <property type="component" value="Unassembled WGS sequence"/>
</dbReference>
<organism evidence="1 2">
    <name type="scientific">Candidatus Clostridium radicumherbarum</name>
    <dbReference type="NCBI Taxonomy" id="3381662"/>
    <lineage>
        <taxon>Bacteria</taxon>
        <taxon>Bacillati</taxon>
        <taxon>Bacillota</taxon>
        <taxon>Clostridia</taxon>
        <taxon>Eubacteriales</taxon>
        <taxon>Clostridiaceae</taxon>
        <taxon>Clostridium</taxon>
    </lineage>
</organism>
<name>A0ABW8TW77_9CLOT</name>
<dbReference type="EMBL" id="JBJHZY010000003">
    <property type="protein sequence ID" value="MFL0269473.1"/>
    <property type="molecule type" value="Genomic_DNA"/>
</dbReference>
<proteinExistence type="predicted"/>
<gene>
    <name evidence="1" type="ORF">ACJDUH_15390</name>
</gene>
<sequence length="60" mass="6582">MSAVLWIMIGGTIGFFTASLCKAAGKADSLIEKMELDFYPNMIVETSKEIAPESPKKQDK</sequence>
<keyword evidence="2" id="KW-1185">Reference proteome</keyword>
<evidence type="ECO:0000313" key="2">
    <source>
        <dbReference type="Proteomes" id="UP001623661"/>
    </source>
</evidence>
<reference evidence="1 2" key="1">
    <citation type="submission" date="2024-11" db="EMBL/GenBank/DDBJ databases">
        <authorList>
            <person name="Heng Y.C."/>
            <person name="Lim A.C.H."/>
            <person name="Lee J.K.Y."/>
            <person name="Kittelmann S."/>
        </authorList>
    </citation>
    <scope>NUCLEOTIDE SEQUENCE [LARGE SCALE GENOMIC DNA]</scope>
    <source>
        <strain evidence="1 2">WILCCON 0202</strain>
    </source>
</reference>
<comment type="caution">
    <text evidence="1">The sequence shown here is derived from an EMBL/GenBank/DDBJ whole genome shotgun (WGS) entry which is preliminary data.</text>
</comment>